<reference evidence="3" key="2">
    <citation type="submission" date="2021-04" db="EMBL/GenBank/DDBJ databases">
        <authorList>
            <person name="Gilroy R."/>
        </authorList>
    </citation>
    <scope>NUCLEOTIDE SEQUENCE</scope>
    <source>
        <strain evidence="3">5134</strain>
    </source>
</reference>
<keyword evidence="1" id="KW-0732">Signal</keyword>
<evidence type="ECO:0000256" key="1">
    <source>
        <dbReference type="SAM" id="SignalP"/>
    </source>
</evidence>
<dbReference type="AlphaFoldDB" id="A0A9D2CBD6"/>
<evidence type="ECO:0000259" key="2">
    <source>
        <dbReference type="Pfam" id="PF16409"/>
    </source>
</evidence>
<accession>A0A9D2CBD6</accession>
<name>A0A9D2CBD6_9BACT</name>
<comment type="caution">
    <text evidence="3">The sequence shown here is derived from an EMBL/GenBank/DDBJ whole genome shotgun (WGS) entry which is preliminary data.</text>
</comment>
<gene>
    <name evidence="3" type="ORF">H9828_07320</name>
</gene>
<evidence type="ECO:0000313" key="3">
    <source>
        <dbReference type="EMBL" id="HIY69211.1"/>
    </source>
</evidence>
<reference evidence="3" key="1">
    <citation type="journal article" date="2021" name="PeerJ">
        <title>Extensive microbial diversity within the chicken gut microbiome revealed by metagenomics and culture.</title>
        <authorList>
            <person name="Gilroy R."/>
            <person name="Ravi A."/>
            <person name="Getino M."/>
            <person name="Pursley I."/>
            <person name="Horton D.L."/>
            <person name="Alikhan N.F."/>
            <person name="Baker D."/>
            <person name="Gharbi K."/>
            <person name="Hall N."/>
            <person name="Watson M."/>
            <person name="Adriaenssens E.M."/>
            <person name="Foster-Nyarko E."/>
            <person name="Jarju S."/>
            <person name="Secka A."/>
            <person name="Antonio M."/>
            <person name="Oren A."/>
            <person name="Chaudhuri R.R."/>
            <person name="La Ragione R."/>
            <person name="Hildebrand F."/>
            <person name="Pallen M.J."/>
        </authorList>
    </citation>
    <scope>NUCLEOTIDE SEQUENCE</scope>
    <source>
        <strain evidence="3">5134</strain>
    </source>
</reference>
<feature type="chain" id="PRO_5038736825" evidence="1">
    <location>
        <begin position="24"/>
        <end position="342"/>
    </location>
</feature>
<proteinExistence type="predicted"/>
<feature type="domain" description="DUF5017" evidence="2">
    <location>
        <begin position="21"/>
        <end position="119"/>
    </location>
</feature>
<dbReference type="Proteomes" id="UP000886844">
    <property type="component" value="Unassembled WGS sequence"/>
</dbReference>
<protein>
    <submittedName>
        <fullName evidence="3">DUF5017 domain-containing protein</fullName>
    </submittedName>
</protein>
<sequence length="342" mass="38406">MKTKRITYLAAALALMAAGSSCEHDEIYEPLEFSVQLAPTNTYKTGDPVVFNFSGNADYITVWNGDTGHEYKYRDRTSVDFEDIISCKFSFGLAQAYGQSDTDTRYCNILVTDQFAGLNGADAEADGALVAAIDDQYTGWTELEYENLNNRTTSLVNVPKVPYSFDITKYAENFGFALHFHHGENQNMRSFAFNNIQIEVQFNGYNPQIYNYEDLSFVTYSTIPEDAEDPYVHNVNADGFARLMGESGSHSAGEIVYPGYNWSKHPYVCDQWIFMRPIKLNTISPDTGQSIKGVADDVKSYSYTYDKPGTYTVTFLVGNGNYQGESGIQTYEMKVTIIDPIE</sequence>
<dbReference type="EMBL" id="DXDA01000058">
    <property type="protein sequence ID" value="HIY69211.1"/>
    <property type="molecule type" value="Genomic_DNA"/>
</dbReference>
<dbReference type="InterPro" id="IPR032185">
    <property type="entry name" value="DUF5017"/>
</dbReference>
<dbReference type="Pfam" id="PF16409">
    <property type="entry name" value="DUF5017"/>
    <property type="match status" value="1"/>
</dbReference>
<evidence type="ECO:0000313" key="4">
    <source>
        <dbReference type="Proteomes" id="UP000886844"/>
    </source>
</evidence>
<organism evidence="3 4">
    <name type="scientific">Candidatus Alistipes intestinigallinarum</name>
    <dbReference type="NCBI Taxonomy" id="2838440"/>
    <lineage>
        <taxon>Bacteria</taxon>
        <taxon>Pseudomonadati</taxon>
        <taxon>Bacteroidota</taxon>
        <taxon>Bacteroidia</taxon>
        <taxon>Bacteroidales</taxon>
        <taxon>Rikenellaceae</taxon>
        <taxon>Alistipes</taxon>
    </lineage>
</organism>
<feature type="signal peptide" evidence="1">
    <location>
        <begin position="1"/>
        <end position="23"/>
    </location>
</feature>
<dbReference type="PROSITE" id="PS51257">
    <property type="entry name" value="PROKAR_LIPOPROTEIN"/>
    <property type="match status" value="1"/>
</dbReference>